<organism evidence="2 3">
    <name type="scientific">Comamonas antarctica</name>
    <dbReference type="NCBI Taxonomy" id="2743470"/>
    <lineage>
        <taxon>Bacteria</taxon>
        <taxon>Pseudomonadati</taxon>
        <taxon>Pseudomonadota</taxon>
        <taxon>Betaproteobacteria</taxon>
        <taxon>Burkholderiales</taxon>
        <taxon>Comamonadaceae</taxon>
        <taxon>Comamonas</taxon>
    </lineage>
</organism>
<feature type="signal peptide" evidence="1">
    <location>
        <begin position="1"/>
        <end position="21"/>
    </location>
</feature>
<gene>
    <name evidence="2" type="ORF">HUK68_11030</name>
</gene>
<proteinExistence type="predicted"/>
<dbReference type="RefSeq" id="WP_175504190.1">
    <property type="nucleotide sequence ID" value="NZ_CAURQT010000011.1"/>
</dbReference>
<keyword evidence="3" id="KW-1185">Reference proteome</keyword>
<reference evidence="2 3" key="1">
    <citation type="submission" date="2020-06" db="EMBL/GenBank/DDBJ databases">
        <title>Acidovorax antarctica sp. nov., isolated from Corinth ice sheet soil, Antarctic Fields Peninsula.</title>
        <authorList>
            <person name="Xu Q."/>
            <person name="Peng F."/>
        </authorList>
    </citation>
    <scope>NUCLEOTIDE SEQUENCE [LARGE SCALE GENOMIC DNA]</scope>
    <source>
        <strain evidence="2 3">16-35-5</strain>
    </source>
</reference>
<dbReference type="AlphaFoldDB" id="A0A6N1X506"/>
<feature type="chain" id="PRO_5027081395" evidence="1">
    <location>
        <begin position="22"/>
        <end position="222"/>
    </location>
</feature>
<evidence type="ECO:0000313" key="2">
    <source>
        <dbReference type="EMBL" id="QKV53383.1"/>
    </source>
</evidence>
<sequence>MNLLTRTALLASSLLAPIALASNAALEDTFRAFSHCDDQFFASLHTHSAAWERHVPLESAKNVSWIPVGSRAYVEADSVPLRHAPQVAGVKLLSYFDKSVDLDLLGNYLFWGFVVEGSPEKVAQQLRPLIDRGEQLVPAQGLLARAEVRKDGHWERVASPPGDAPGKSRLERVLILEPDEGSHGTRTRVTCTLQGAVDGAVMAEFRPDIPAEDYPGQPIPAP</sequence>
<name>A0A6N1X506_9BURK</name>
<keyword evidence="1" id="KW-0732">Signal</keyword>
<evidence type="ECO:0000313" key="3">
    <source>
        <dbReference type="Proteomes" id="UP000509579"/>
    </source>
</evidence>
<accession>A0A6N1X506</accession>
<dbReference type="EMBL" id="CP054840">
    <property type="protein sequence ID" value="QKV53383.1"/>
    <property type="molecule type" value="Genomic_DNA"/>
</dbReference>
<dbReference type="KEGG" id="aant:HUK68_11030"/>
<dbReference type="Proteomes" id="UP000509579">
    <property type="component" value="Chromosome"/>
</dbReference>
<evidence type="ECO:0000256" key="1">
    <source>
        <dbReference type="SAM" id="SignalP"/>
    </source>
</evidence>
<protein>
    <submittedName>
        <fullName evidence="2">Uncharacterized protein</fullName>
    </submittedName>
</protein>